<gene>
    <name evidence="1" type="ORF">IRY55_00090</name>
</gene>
<dbReference type="EMBL" id="JADKPV010000001">
    <property type="protein sequence ID" value="MBF4499743.1"/>
    <property type="molecule type" value="Genomic_DNA"/>
</dbReference>
<name>A0A8J7G601_9BACL</name>
<accession>A0A8J7G601</accession>
<keyword evidence="2" id="KW-1185">Reference proteome</keyword>
<sequence>MATFIVNTGNRKVVHRQETIQPECKVNFIHPNNMEMTDEDYVELYPMIYKPCPHCYEKK</sequence>
<comment type="caution">
    <text evidence="1">The sequence shown here is derived from an EMBL/GenBank/DDBJ whole genome shotgun (WGS) entry which is preliminary data.</text>
</comment>
<evidence type="ECO:0000313" key="2">
    <source>
        <dbReference type="Proteomes" id="UP000622653"/>
    </source>
</evidence>
<reference evidence="1" key="1">
    <citation type="submission" date="2020-11" db="EMBL/GenBank/DDBJ databases">
        <title>Multidrug resistant novel bacterium Savagea serpentis sp. nov., isolated from the scats of a vine snake (Ahaetulla nasuta).</title>
        <authorList>
            <person name="Venkata Ramana V."/>
            <person name="Vikas Patil S."/>
            <person name="Yogita Lugani V."/>
        </authorList>
    </citation>
    <scope>NUCLEOTIDE SEQUENCE</scope>
    <source>
        <strain evidence="1">SN6</strain>
    </source>
</reference>
<protein>
    <submittedName>
        <fullName evidence="1">Uncharacterized protein</fullName>
    </submittedName>
</protein>
<dbReference type="RefSeq" id="WP_194561231.1">
    <property type="nucleotide sequence ID" value="NZ_JADKPV010000001.1"/>
</dbReference>
<dbReference type="AlphaFoldDB" id="A0A8J7G601"/>
<organism evidence="1 2">
    <name type="scientific">Savagea serpentis</name>
    <dbReference type="NCBI Taxonomy" id="2785297"/>
    <lineage>
        <taxon>Bacteria</taxon>
        <taxon>Bacillati</taxon>
        <taxon>Bacillota</taxon>
        <taxon>Bacilli</taxon>
        <taxon>Bacillales</taxon>
        <taxon>Caryophanaceae</taxon>
        <taxon>Savagea</taxon>
    </lineage>
</organism>
<evidence type="ECO:0000313" key="1">
    <source>
        <dbReference type="EMBL" id="MBF4499743.1"/>
    </source>
</evidence>
<dbReference type="Proteomes" id="UP000622653">
    <property type="component" value="Unassembled WGS sequence"/>
</dbReference>
<proteinExistence type="predicted"/>